<accession>A0A1M5M5E1</accession>
<evidence type="ECO:0008006" key="4">
    <source>
        <dbReference type="Google" id="ProtNLM"/>
    </source>
</evidence>
<dbReference type="RefSeq" id="WP_073061088.1">
    <property type="nucleotide sequence ID" value="NZ_FQWT01000001.1"/>
</dbReference>
<feature type="transmembrane region" description="Helical" evidence="1">
    <location>
        <begin position="67"/>
        <end position="88"/>
    </location>
</feature>
<proteinExistence type="predicted"/>
<keyword evidence="3" id="KW-1185">Reference proteome</keyword>
<feature type="transmembrane region" description="Helical" evidence="1">
    <location>
        <begin position="94"/>
        <end position="110"/>
    </location>
</feature>
<dbReference type="EMBL" id="FQWT01000001">
    <property type="protein sequence ID" value="SHG72460.1"/>
    <property type="molecule type" value="Genomic_DNA"/>
</dbReference>
<keyword evidence="1" id="KW-1133">Transmembrane helix</keyword>
<evidence type="ECO:0000256" key="1">
    <source>
        <dbReference type="SAM" id="Phobius"/>
    </source>
</evidence>
<gene>
    <name evidence="2" type="ORF">SAMN05421866_1333</name>
</gene>
<feature type="transmembrane region" description="Helical" evidence="1">
    <location>
        <begin position="6"/>
        <end position="22"/>
    </location>
</feature>
<dbReference type="Proteomes" id="UP000184047">
    <property type="component" value="Unassembled WGS sequence"/>
</dbReference>
<evidence type="ECO:0000313" key="3">
    <source>
        <dbReference type="Proteomes" id="UP000184047"/>
    </source>
</evidence>
<sequence>MKSKISYWFLLGLMIWLIVVFLRKKGIFIPVISNHLTDFITVPMYAYLIEYLMNNVLKYQWKPDIKFILSSILYLSLLFEVICPMLSGKFTGDILDVAAYLLGGLLYYFHKRILMYK</sequence>
<dbReference type="STRING" id="421058.SAMN05421866_1333"/>
<dbReference type="AlphaFoldDB" id="A0A1M5M5E1"/>
<reference evidence="3" key="1">
    <citation type="submission" date="2016-11" db="EMBL/GenBank/DDBJ databases">
        <authorList>
            <person name="Varghese N."/>
            <person name="Submissions S."/>
        </authorList>
    </citation>
    <scope>NUCLEOTIDE SEQUENCE [LARGE SCALE GENOMIC DNA]</scope>
    <source>
        <strain evidence="3">DSM 19055</strain>
    </source>
</reference>
<name>A0A1M5M5E1_9FLAO</name>
<protein>
    <recommendedName>
        <fullName evidence="4">VanZ like family protein</fullName>
    </recommendedName>
</protein>
<keyword evidence="1" id="KW-0812">Transmembrane</keyword>
<dbReference type="OrthoDB" id="1447802at2"/>
<dbReference type="eggNOG" id="ENOG5033C0H">
    <property type="taxonomic scope" value="Bacteria"/>
</dbReference>
<keyword evidence="1" id="KW-0472">Membrane</keyword>
<organism evidence="2 3">
    <name type="scientific">Chryseobacterium oranimense</name>
    <dbReference type="NCBI Taxonomy" id="421058"/>
    <lineage>
        <taxon>Bacteria</taxon>
        <taxon>Pseudomonadati</taxon>
        <taxon>Bacteroidota</taxon>
        <taxon>Flavobacteriia</taxon>
        <taxon>Flavobacteriales</taxon>
        <taxon>Weeksellaceae</taxon>
        <taxon>Chryseobacterium group</taxon>
        <taxon>Chryseobacterium</taxon>
    </lineage>
</organism>
<evidence type="ECO:0000313" key="2">
    <source>
        <dbReference type="EMBL" id="SHG72460.1"/>
    </source>
</evidence>